<organism evidence="1 2">
    <name type="scientific">Nostocoides vanveenii</name>
    <dbReference type="NCBI Taxonomy" id="330835"/>
    <lineage>
        <taxon>Bacteria</taxon>
        <taxon>Bacillati</taxon>
        <taxon>Actinomycetota</taxon>
        <taxon>Actinomycetes</taxon>
        <taxon>Micrococcales</taxon>
        <taxon>Intrasporangiaceae</taxon>
        <taxon>Nostocoides</taxon>
    </lineage>
</organism>
<dbReference type="RefSeq" id="WP_344063596.1">
    <property type="nucleotide sequence ID" value="NZ_BAAAPN010000032.1"/>
</dbReference>
<keyword evidence="2" id="KW-1185">Reference proteome</keyword>
<comment type="caution">
    <text evidence="1">The sequence shown here is derived from an EMBL/GenBank/DDBJ whole genome shotgun (WGS) entry which is preliminary data.</text>
</comment>
<sequence>MPNVLTTSSTTVDATTAPSGHENVRVHRHDMKLWAALQHQGERDIVIQQCTGAGCGFMRVGSLPSTGWPLGLPGPHEVSEALEGLPDRCIDVRDVILAWSAGV</sequence>
<gene>
    <name evidence="1" type="ORF">GCM10009810_12250</name>
</gene>
<protein>
    <recommendedName>
        <fullName evidence="3">Ferredoxin</fullName>
    </recommendedName>
</protein>
<reference evidence="2" key="1">
    <citation type="journal article" date="2019" name="Int. J. Syst. Evol. Microbiol.">
        <title>The Global Catalogue of Microorganisms (GCM) 10K type strain sequencing project: providing services to taxonomists for standard genome sequencing and annotation.</title>
        <authorList>
            <consortium name="The Broad Institute Genomics Platform"/>
            <consortium name="The Broad Institute Genome Sequencing Center for Infectious Disease"/>
            <person name="Wu L."/>
            <person name="Ma J."/>
        </authorList>
    </citation>
    <scope>NUCLEOTIDE SEQUENCE [LARGE SCALE GENOMIC DNA]</scope>
    <source>
        <strain evidence="2">JCM 15591</strain>
    </source>
</reference>
<dbReference type="EMBL" id="BAAAPN010000032">
    <property type="protein sequence ID" value="GAA1753961.1"/>
    <property type="molecule type" value="Genomic_DNA"/>
</dbReference>
<dbReference type="Proteomes" id="UP001501475">
    <property type="component" value="Unassembled WGS sequence"/>
</dbReference>
<name>A0ABP4WHQ8_9MICO</name>
<evidence type="ECO:0000313" key="1">
    <source>
        <dbReference type="EMBL" id="GAA1753961.1"/>
    </source>
</evidence>
<evidence type="ECO:0008006" key="3">
    <source>
        <dbReference type="Google" id="ProtNLM"/>
    </source>
</evidence>
<accession>A0ABP4WHQ8</accession>
<evidence type="ECO:0000313" key="2">
    <source>
        <dbReference type="Proteomes" id="UP001501475"/>
    </source>
</evidence>
<proteinExistence type="predicted"/>